<dbReference type="STRING" id="1081102.A0A167VHL6"/>
<keyword evidence="11" id="KW-1185">Reference proteome</keyword>
<reference evidence="10 11" key="1">
    <citation type="journal article" date="2016" name="Genome Biol. Evol.">
        <title>Divergent and convergent evolution of fungal pathogenicity.</title>
        <authorList>
            <person name="Shang Y."/>
            <person name="Xiao G."/>
            <person name="Zheng P."/>
            <person name="Cen K."/>
            <person name="Zhan S."/>
            <person name="Wang C."/>
        </authorList>
    </citation>
    <scope>NUCLEOTIDE SEQUENCE [LARGE SCALE GENOMIC DNA]</scope>
    <source>
        <strain evidence="10 11">RCEF 264</strain>
    </source>
</reference>
<feature type="chain" id="PRO_5007893447" description="superoxide dismutase" evidence="9">
    <location>
        <begin position="20"/>
        <end position="271"/>
    </location>
</feature>
<dbReference type="Proteomes" id="UP000076874">
    <property type="component" value="Unassembled WGS sequence"/>
</dbReference>
<dbReference type="EMBL" id="AZHD01000006">
    <property type="protein sequence ID" value="OAA62625.1"/>
    <property type="molecule type" value="Genomic_DNA"/>
</dbReference>
<name>A0A167VHL6_9HYPO</name>
<proteinExistence type="inferred from homology"/>
<comment type="subcellular location">
    <subcellularLocation>
        <location evidence="1">Cell envelope</location>
    </subcellularLocation>
    <subcellularLocation>
        <location evidence="2">Secreted</location>
    </subcellularLocation>
</comment>
<dbReference type="OrthoDB" id="159229at2759"/>
<protein>
    <recommendedName>
        <fullName evidence="4">superoxide dismutase</fullName>
        <ecNumber evidence="4">1.15.1.1</ecNumber>
    </recommendedName>
</protein>
<accession>A0A167VHL6</accession>
<comment type="catalytic activity">
    <reaction evidence="7">
        <text>2 superoxide + 2 H(+) = H2O2 + O2</text>
        <dbReference type="Rhea" id="RHEA:20696"/>
        <dbReference type="ChEBI" id="CHEBI:15378"/>
        <dbReference type="ChEBI" id="CHEBI:15379"/>
        <dbReference type="ChEBI" id="CHEBI:16240"/>
        <dbReference type="ChEBI" id="CHEBI:18421"/>
        <dbReference type="EC" id="1.15.1.1"/>
    </reaction>
</comment>
<feature type="region of interest" description="Disordered" evidence="8">
    <location>
        <begin position="208"/>
        <end position="234"/>
    </location>
</feature>
<dbReference type="GO" id="GO:0046872">
    <property type="term" value="F:metal ion binding"/>
    <property type="evidence" value="ECO:0007669"/>
    <property type="project" value="InterPro"/>
</dbReference>
<dbReference type="GO" id="GO:0005576">
    <property type="term" value="C:extracellular region"/>
    <property type="evidence" value="ECO:0007669"/>
    <property type="project" value="UniProtKB-SubCell"/>
</dbReference>
<dbReference type="EC" id="1.15.1.1" evidence="4"/>
<keyword evidence="5" id="KW-0964">Secreted</keyword>
<keyword evidence="9" id="KW-0732">Signal</keyword>
<evidence type="ECO:0000256" key="9">
    <source>
        <dbReference type="SAM" id="SignalP"/>
    </source>
</evidence>
<evidence type="ECO:0000256" key="1">
    <source>
        <dbReference type="ARBA" id="ARBA00004196"/>
    </source>
</evidence>
<evidence type="ECO:0000256" key="4">
    <source>
        <dbReference type="ARBA" id="ARBA00012682"/>
    </source>
</evidence>
<evidence type="ECO:0000256" key="7">
    <source>
        <dbReference type="ARBA" id="ARBA00049204"/>
    </source>
</evidence>
<evidence type="ECO:0000313" key="11">
    <source>
        <dbReference type="Proteomes" id="UP000076874"/>
    </source>
</evidence>
<evidence type="ECO:0000256" key="6">
    <source>
        <dbReference type="ARBA" id="ARBA00022862"/>
    </source>
</evidence>
<evidence type="ECO:0000256" key="5">
    <source>
        <dbReference type="ARBA" id="ARBA00022525"/>
    </source>
</evidence>
<dbReference type="InterPro" id="IPR036423">
    <property type="entry name" value="SOD-like_Cu/Zn_dom_sf"/>
</dbReference>
<comment type="caution">
    <text evidence="10">The sequence shown here is derived from an EMBL/GenBank/DDBJ whole genome shotgun (WGS) entry which is preliminary data.</text>
</comment>
<dbReference type="AlphaFoldDB" id="A0A167VHL6"/>
<feature type="signal peptide" evidence="9">
    <location>
        <begin position="1"/>
        <end position="19"/>
    </location>
</feature>
<evidence type="ECO:0000256" key="8">
    <source>
        <dbReference type="SAM" id="MobiDB-lite"/>
    </source>
</evidence>
<sequence length="271" mass="26894">MRASTLLSAVVAAAAGVSADDTASSDGPLTGEEQKLGNATVTVNNPPGEAYVATLPSKAFDAAAYPDGGNAKGSIWAEARPDGIGVVFKVNFSNLPKTGGPFTYHIHANPVPADGNCTSTGGHLDPFGREDDPACNSKLKQTCQVGDLAGKHGKITSDPFNATYLDLFASTAPGNPAFFGNLSFVLHYPNKTRISCANFAPAKSADLPATGTNSSHPATGTGASSASGGAADAPSTTPQAYATVNAAAGGASRVAALGAAGVAAAAFALLL</sequence>
<gene>
    <name evidence="10" type="ORF">SPI_04165</name>
</gene>
<dbReference type="Gene3D" id="2.60.40.200">
    <property type="entry name" value="Superoxide dismutase, copper/zinc binding domain"/>
    <property type="match status" value="1"/>
</dbReference>
<comment type="similarity">
    <text evidence="3">Belongs to the Cu-Zn superoxide dismutase family.</text>
</comment>
<dbReference type="GO" id="GO:0004784">
    <property type="term" value="F:superoxide dismutase activity"/>
    <property type="evidence" value="ECO:0007669"/>
    <property type="project" value="UniProtKB-EC"/>
</dbReference>
<keyword evidence="6" id="KW-0049">Antioxidant</keyword>
<dbReference type="FunFam" id="2.60.40.200:FF:000007">
    <property type="entry name" value="Cell surface Cu-only superoxide dismutase 5"/>
    <property type="match status" value="1"/>
</dbReference>
<organism evidence="10 11">
    <name type="scientific">Niveomyces insectorum RCEF 264</name>
    <dbReference type="NCBI Taxonomy" id="1081102"/>
    <lineage>
        <taxon>Eukaryota</taxon>
        <taxon>Fungi</taxon>
        <taxon>Dikarya</taxon>
        <taxon>Ascomycota</taxon>
        <taxon>Pezizomycotina</taxon>
        <taxon>Sordariomycetes</taxon>
        <taxon>Hypocreomycetidae</taxon>
        <taxon>Hypocreales</taxon>
        <taxon>Cordycipitaceae</taxon>
        <taxon>Niveomyces</taxon>
    </lineage>
</organism>
<dbReference type="SUPFAM" id="SSF49329">
    <property type="entry name" value="Cu,Zn superoxide dismutase-like"/>
    <property type="match status" value="1"/>
</dbReference>
<evidence type="ECO:0000256" key="2">
    <source>
        <dbReference type="ARBA" id="ARBA00004613"/>
    </source>
</evidence>
<feature type="compositionally biased region" description="Low complexity" evidence="8">
    <location>
        <begin position="214"/>
        <end position="234"/>
    </location>
</feature>
<evidence type="ECO:0000256" key="3">
    <source>
        <dbReference type="ARBA" id="ARBA00010457"/>
    </source>
</evidence>
<evidence type="ECO:0000313" key="10">
    <source>
        <dbReference type="EMBL" id="OAA62625.1"/>
    </source>
</evidence>